<comment type="caution">
    <text evidence="1">The sequence shown here is derived from an EMBL/GenBank/DDBJ whole genome shotgun (WGS) entry which is preliminary data.</text>
</comment>
<name>A0ABR3MBG1_9TELE</name>
<keyword evidence="2" id="KW-1185">Reference proteome</keyword>
<reference evidence="1 2" key="1">
    <citation type="submission" date="2023-09" db="EMBL/GenBank/DDBJ databases">
        <authorList>
            <person name="Wang M."/>
        </authorList>
    </citation>
    <scope>NUCLEOTIDE SEQUENCE [LARGE SCALE GENOMIC DNA]</scope>
    <source>
        <strain evidence="1">GT-2023</strain>
        <tissue evidence="1">Liver</tissue>
    </source>
</reference>
<dbReference type="Gene3D" id="1.10.10.1070">
    <property type="entry name" value="Zinc finger, BED domain-containing"/>
    <property type="match status" value="1"/>
</dbReference>
<sequence>MNRHMKAGLPWQKGCGHGFQALAQELINVGSTYGSVSAQSILPHHSNVSKACLEKADERREVLAQTFKDALKNGDVGMSTDNVDG</sequence>
<dbReference type="SUPFAM" id="SSF140996">
    <property type="entry name" value="Hermes dimerisation domain"/>
    <property type="match status" value="1"/>
</dbReference>
<organism evidence="1 2">
    <name type="scientific">Cirrhinus molitorella</name>
    <name type="common">mud carp</name>
    <dbReference type="NCBI Taxonomy" id="172907"/>
    <lineage>
        <taxon>Eukaryota</taxon>
        <taxon>Metazoa</taxon>
        <taxon>Chordata</taxon>
        <taxon>Craniata</taxon>
        <taxon>Vertebrata</taxon>
        <taxon>Euteleostomi</taxon>
        <taxon>Actinopterygii</taxon>
        <taxon>Neopterygii</taxon>
        <taxon>Teleostei</taxon>
        <taxon>Ostariophysi</taxon>
        <taxon>Cypriniformes</taxon>
        <taxon>Cyprinidae</taxon>
        <taxon>Labeoninae</taxon>
        <taxon>Labeonini</taxon>
        <taxon>Cirrhinus</taxon>
    </lineage>
</organism>
<dbReference type="EMBL" id="JAYMGO010000014">
    <property type="protein sequence ID" value="KAL1261252.1"/>
    <property type="molecule type" value="Genomic_DNA"/>
</dbReference>
<proteinExistence type="predicted"/>
<evidence type="ECO:0000313" key="1">
    <source>
        <dbReference type="EMBL" id="KAL1261252.1"/>
    </source>
</evidence>
<evidence type="ECO:0000313" key="2">
    <source>
        <dbReference type="Proteomes" id="UP001558613"/>
    </source>
</evidence>
<gene>
    <name evidence="1" type="ORF">QQF64_006517</name>
</gene>
<dbReference type="Proteomes" id="UP001558613">
    <property type="component" value="Unassembled WGS sequence"/>
</dbReference>
<accession>A0ABR3MBG1</accession>
<protein>
    <submittedName>
        <fullName evidence="1">Uncharacterized protein</fullName>
    </submittedName>
</protein>